<name>A0A9P7JF61_9AGAM</name>
<dbReference type="Proteomes" id="UP000807769">
    <property type="component" value="Unassembled WGS sequence"/>
</dbReference>
<organism evidence="1 2">
    <name type="scientific">Suillus subaureus</name>
    <dbReference type="NCBI Taxonomy" id="48587"/>
    <lineage>
        <taxon>Eukaryota</taxon>
        <taxon>Fungi</taxon>
        <taxon>Dikarya</taxon>
        <taxon>Basidiomycota</taxon>
        <taxon>Agaricomycotina</taxon>
        <taxon>Agaricomycetes</taxon>
        <taxon>Agaricomycetidae</taxon>
        <taxon>Boletales</taxon>
        <taxon>Suillineae</taxon>
        <taxon>Suillaceae</taxon>
        <taxon>Suillus</taxon>
    </lineage>
</organism>
<dbReference type="EMBL" id="JABBWG010000010">
    <property type="protein sequence ID" value="KAG1819151.1"/>
    <property type="molecule type" value="Genomic_DNA"/>
</dbReference>
<dbReference type="RefSeq" id="XP_041194828.1">
    <property type="nucleotide sequence ID" value="XM_041335261.1"/>
</dbReference>
<evidence type="ECO:0000313" key="1">
    <source>
        <dbReference type="EMBL" id="KAG1819151.1"/>
    </source>
</evidence>
<evidence type="ECO:0000313" key="2">
    <source>
        <dbReference type="Proteomes" id="UP000807769"/>
    </source>
</evidence>
<accession>A0A9P7JF61</accession>
<proteinExistence type="predicted"/>
<gene>
    <name evidence="1" type="ORF">BJ212DRAFT_1344362</name>
</gene>
<protein>
    <submittedName>
        <fullName evidence="1">Uncharacterized protein</fullName>
    </submittedName>
</protein>
<comment type="caution">
    <text evidence="1">The sequence shown here is derived from an EMBL/GenBank/DDBJ whole genome shotgun (WGS) entry which is preliminary data.</text>
</comment>
<keyword evidence="2" id="KW-1185">Reference proteome</keyword>
<dbReference type="GeneID" id="64629278"/>
<dbReference type="OrthoDB" id="10584062at2759"/>
<reference evidence="1" key="1">
    <citation type="journal article" date="2020" name="New Phytol.">
        <title>Comparative genomics reveals dynamic genome evolution in host specialist ectomycorrhizal fungi.</title>
        <authorList>
            <person name="Lofgren L.A."/>
            <person name="Nguyen N.H."/>
            <person name="Vilgalys R."/>
            <person name="Ruytinx J."/>
            <person name="Liao H.L."/>
            <person name="Branco S."/>
            <person name="Kuo A."/>
            <person name="LaButti K."/>
            <person name="Lipzen A."/>
            <person name="Andreopoulos W."/>
            <person name="Pangilinan J."/>
            <person name="Riley R."/>
            <person name="Hundley H."/>
            <person name="Na H."/>
            <person name="Barry K."/>
            <person name="Grigoriev I.V."/>
            <person name="Stajich J.E."/>
            <person name="Kennedy P.G."/>
        </authorList>
    </citation>
    <scope>NUCLEOTIDE SEQUENCE</scope>
    <source>
        <strain evidence="1">MN1</strain>
    </source>
</reference>
<sequence length="84" mass="9597">MFVLYLIVQYMPLPSILLSAPTSRARSSFLLCKYSHRCQIGTSPITVIFLEDIVTMSIQDTTLPYGRQHGKGLQTLRLFRAHVR</sequence>
<dbReference type="AlphaFoldDB" id="A0A9P7JF61"/>